<proteinExistence type="predicted"/>
<name>A0ABX0V8E5_9HYPH</name>
<evidence type="ECO:0000313" key="3">
    <source>
        <dbReference type="Proteomes" id="UP000707352"/>
    </source>
</evidence>
<keyword evidence="1" id="KW-0732">Signal</keyword>
<feature type="chain" id="PRO_5045224605" evidence="1">
    <location>
        <begin position="25"/>
        <end position="203"/>
    </location>
</feature>
<dbReference type="EMBL" id="JAATJS010000002">
    <property type="protein sequence ID" value="NIX75967.1"/>
    <property type="molecule type" value="Genomic_DNA"/>
</dbReference>
<evidence type="ECO:0000256" key="1">
    <source>
        <dbReference type="SAM" id="SignalP"/>
    </source>
</evidence>
<dbReference type="RefSeq" id="WP_167671884.1">
    <property type="nucleotide sequence ID" value="NZ_JAATJS010000002.1"/>
</dbReference>
<feature type="signal peptide" evidence="1">
    <location>
        <begin position="1"/>
        <end position="24"/>
    </location>
</feature>
<comment type="caution">
    <text evidence="2">The sequence shown here is derived from an EMBL/GenBank/DDBJ whole genome shotgun (WGS) entry which is preliminary data.</text>
</comment>
<dbReference type="Proteomes" id="UP000707352">
    <property type="component" value="Unassembled WGS sequence"/>
</dbReference>
<reference evidence="2 3" key="1">
    <citation type="submission" date="2020-03" db="EMBL/GenBank/DDBJ databases">
        <title>The genome sequence of Microvirga sp. c23x22.</title>
        <authorList>
            <person name="Zhang X."/>
        </authorList>
    </citation>
    <scope>NUCLEOTIDE SEQUENCE [LARGE SCALE GENOMIC DNA]</scope>
    <source>
        <strain evidence="3">c23x22</strain>
    </source>
</reference>
<organism evidence="2 3">
    <name type="scientific">Microvirga terricola</name>
    <dbReference type="NCBI Taxonomy" id="2719797"/>
    <lineage>
        <taxon>Bacteria</taxon>
        <taxon>Pseudomonadati</taxon>
        <taxon>Pseudomonadota</taxon>
        <taxon>Alphaproteobacteria</taxon>
        <taxon>Hyphomicrobiales</taxon>
        <taxon>Methylobacteriaceae</taxon>
        <taxon>Microvirga</taxon>
    </lineage>
</organism>
<accession>A0ABX0V8E5</accession>
<keyword evidence="3" id="KW-1185">Reference proteome</keyword>
<evidence type="ECO:0000313" key="2">
    <source>
        <dbReference type="EMBL" id="NIX75967.1"/>
    </source>
</evidence>
<protein>
    <submittedName>
        <fullName evidence="2">Uncharacterized protein</fullName>
    </submittedName>
</protein>
<gene>
    <name evidence="2" type="ORF">HB375_04970</name>
</gene>
<sequence length="203" mass="21704">MLTAKRCVVALAACFVAPSVGASAAPSAFVAAPETVRAQFDPASQETRVASRVTPDLCFSLALPQEWRVDTGDLKTSLSATSSDAELGLNLRSARELWNLPQTDLARRDAALLQRDYEGLFGRPAQAVSLVSPVAGAVRWSATWIDANLPGLSHALTVETVIVPLSRDWVLELSLSNVEARETYNALVWQVLSGLRVQDGAGC</sequence>